<sequence>MQFVKWILIGLLAIIIAIVGYVAFVLDLNSYKPVISEKVKEATGRELTIAGDIGLSFYPTLGMELQQVSLSNIPGEQLPPLLQIDLASVGVAVMPILQGELQVEALVVNGADLTMVTLADGRTSTTGLGESTSSNEDSGTSSTTQSKANQDWSLGLFQLNDLRLVNDNRAAGTVQTVTISQLQLNDLAPNRSAPLKLILSIDDGTTQINTEADSMLAFAKDFSRIQIDGWQQKVTVAGEAVGEQPLQLTLGMQADIDLTAQKVSLPAFSFGLGEFLFEGQGSAAYGGKVPQLNLTGKGNRLDVTPFIGGDTTAANEDNQSETPPSSEPAPEPDLSVLSSINANIKLALEQLVAANIRVDDINTTVVLKDGVLSLDKLTGTSFQGAFSVSAKLDGTAVPATYEFSKQLKGLAIQPLLQALAESDLLEGSGNLTLVGKGKGLAGGALINNLTANGELSLNDGAVNGVNLAQMIRNAKATFSGDKSAVEDEVKKTDFSSFDVSIRIADGKLTLPDLALASPLLRVSGDGEVGITDQSVQMALVVALVGSIEGQGGGDTDTLKDIPIPLKIGGSVSEPTFGIDMSGLKDEVIEQETDKIKKKLEDKLKDKLFGSFSG</sequence>
<accession>A0A6H1UDY6</accession>
<feature type="region of interest" description="Disordered" evidence="1">
    <location>
        <begin position="122"/>
        <end position="147"/>
    </location>
</feature>
<dbReference type="InterPro" id="IPR052894">
    <property type="entry name" value="AsmA-related"/>
</dbReference>
<feature type="region of interest" description="Disordered" evidence="1">
    <location>
        <begin position="306"/>
        <end position="334"/>
    </location>
</feature>
<dbReference type="Pfam" id="PF05170">
    <property type="entry name" value="AsmA"/>
    <property type="match status" value="2"/>
</dbReference>
<evidence type="ECO:0000313" key="4">
    <source>
        <dbReference type="EMBL" id="QIZ76839.1"/>
    </source>
</evidence>
<keyword evidence="2" id="KW-0812">Transmembrane</keyword>
<feature type="domain" description="AsmA" evidence="3">
    <location>
        <begin position="313"/>
        <end position="512"/>
    </location>
</feature>
<evidence type="ECO:0000256" key="2">
    <source>
        <dbReference type="SAM" id="Phobius"/>
    </source>
</evidence>
<name>A0A6H1UDY6_9GAMM</name>
<dbReference type="PANTHER" id="PTHR30441">
    <property type="entry name" value="DUF748 DOMAIN-CONTAINING PROTEIN"/>
    <property type="match status" value="1"/>
</dbReference>
<protein>
    <submittedName>
        <fullName evidence="4">AsmA family protein</fullName>
    </submittedName>
</protein>
<keyword evidence="2" id="KW-1133">Transmembrane helix</keyword>
<organism evidence="4 5">
    <name type="scientific">Ferrimonas lipolytica</name>
    <dbReference type="NCBI Taxonomy" id="2724191"/>
    <lineage>
        <taxon>Bacteria</taxon>
        <taxon>Pseudomonadati</taxon>
        <taxon>Pseudomonadota</taxon>
        <taxon>Gammaproteobacteria</taxon>
        <taxon>Alteromonadales</taxon>
        <taxon>Ferrimonadaceae</taxon>
        <taxon>Ferrimonas</taxon>
    </lineage>
</organism>
<dbReference type="InterPro" id="IPR007844">
    <property type="entry name" value="AsmA"/>
</dbReference>
<dbReference type="GO" id="GO:0090313">
    <property type="term" value="P:regulation of protein targeting to membrane"/>
    <property type="evidence" value="ECO:0007669"/>
    <property type="project" value="TreeGrafter"/>
</dbReference>
<dbReference type="GO" id="GO:0005886">
    <property type="term" value="C:plasma membrane"/>
    <property type="evidence" value="ECO:0007669"/>
    <property type="project" value="TreeGrafter"/>
</dbReference>
<dbReference type="Proteomes" id="UP000501602">
    <property type="component" value="Chromosome"/>
</dbReference>
<evidence type="ECO:0000313" key="5">
    <source>
        <dbReference type="Proteomes" id="UP000501602"/>
    </source>
</evidence>
<evidence type="ECO:0000259" key="3">
    <source>
        <dbReference type="Pfam" id="PF05170"/>
    </source>
</evidence>
<feature type="compositionally biased region" description="Low complexity" evidence="1">
    <location>
        <begin position="122"/>
        <end position="144"/>
    </location>
</feature>
<dbReference type="EMBL" id="CP051180">
    <property type="protein sequence ID" value="QIZ76839.1"/>
    <property type="molecule type" value="Genomic_DNA"/>
</dbReference>
<dbReference type="PANTHER" id="PTHR30441:SF4">
    <property type="entry name" value="PROTEIN ASMA"/>
    <property type="match status" value="1"/>
</dbReference>
<dbReference type="RefSeq" id="WP_168660100.1">
    <property type="nucleotide sequence ID" value="NZ_CP051180.1"/>
</dbReference>
<keyword evidence="5" id="KW-1185">Reference proteome</keyword>
<gene>
    <name evidence="4" type="ORF">HER31_08095</name>
</gene>
<proteinExistence type="predicted"/>
<feature type="transmembrane region" description="Helical" evidence="2">
    <location>
        <begin position="6"/>
        <end position="26"/>
    </location>
</feature>
<dbReference type="AlphaFoldDB" id="A0A6H1UDY6"/>
<evidence type="ECO:0000256" key="1">
    <source>
        <dbReference type="SAM" id="MobiDB-lite"/>
    </source>
</evidence>
<feature type="domain" description="AsmA" evidence="3">
    <location>
        <begin position="5"/>
        <end position="186"/>
    </location>
</feature>
<keyword evidence="2" id="KW-0472">Membrane</keyword>
<dbReference type="KEGG" id="fes:HER31_08095"/>
<reference evidence="4 5" key="1">
    <citation type="submission" date="2020-04" db="EMBL/GenBank/DDBJ databases">
        <title>Ferrimonas sp. S7 isolated from sea water.</title>
        <authorList>
            <person name="Bae S.S."/>
            <person name="Baek K."/>
        </authorList>
    </citation>
    <scope>NUCLEOTIDE SEQUENCE [LARGE SCALE GENOMIC DNA]</scope>
    <source>
        <strain evidence="4 5">S7</strain>
    </source>
</reference>